<proteinExistence type="predicted"/>
<dbReference type="EMBL" id="JAPNKE010000002">
    <property type="protein sequence ID" value="MCY1004604.1"/>
    <property type="molecule type" value="Genomic_DNA"/>
</dbReference>
<comment type="caution">
    <text evidence="2">The sequence shown here is derived from an EMBL/GenBank/DDBJ whole genome shotgun (WGS) entry which is preliminary data.</text>
</comment>
<protein>
    <submittedName>
        <fullName evidence="2">Uncharacterized protein</fullName>
    </submittedName>
</protein>
<feature type="region of interest" description="Disordered" evidence="1">
    <location>
        <begin position="49"/>
        <end position="71"/>
    </location>
</feature>
<dbReference type="Proteomes" id="UP001150924">
    <property type="component" value="Unassembled WGS sequence"/>
</dbReference>
<dbReference type="RefSeq" id="WP_267766165.1">
    <property type="nucleotide sequence ID" value="NZ_JAPNKE010000002.1"/>
</dbReference>
<accession>A0A9X3IVM2</accession>
<organism evidence="2 3">
    <name type="scientific">Nannocystis pusilla</name>
    <dbReference type="NCBI Taxonomy" id="889268"/>
    <lineage>
        <taxon>Bacteria</taxon>
        <taxon>Pseudomonadati</taxon>
        <taxon>Myxococcota</taxon>
        <taxon>Polyangia</taxon>
        <taxon>Nannocystales</taxon>
        <taxon>Nannocystaceae</taxon>
        <taxon>Nannocystis</taxon>
    </lineage>
</organism>
<evidence type="ECO:0000256" key="1">
    <source>
        <dbReference type="SAM" id="MobiDB-lite"/>
    </source>
</evidence>
<evidence type="ECO:0000313" key="3">
    <source>
        <dbReference type="Proteomes" id="UP001150924"/>
    </source>
</evidence>
<name>A0A9X3IVM2_9BACT</name>
<reference evidence="2" key="1">
    <citation type="submission" date="2022-11" db="EMBL/GenBank/DDBJ databases">
        <title>Minimal conservation of predation-associated metabolite biosynthetic gene clusters underscores biosynthetic potential of Myxococcota including descriptions for ten novel species: Archangium lansinium sp. nov., Myxococcus landrumus sp. nov., Nannocystis bai.</title>
        <authorList>
            <person name="Ahearne A."/>
            <person name="Stevens C."/>
            <person name="Phillips K."/>
        </authorList>
    </citation>
    <scope>NUCLEOTIDE SEQUENCE</scope>
    <source>
        <strain evidence="2">Na p29</strain>
    </source>
</reference>
<keyword evidence="3" id="KW-1185">Reference proteome</keyword>
<dbReference type="AlphaFoldDB" id="A0A9X3IVM2"/>
<evidence type="ECO:0000313" key="2">
    <source>
        <dbReference type="EMBL" id="MCY1004604.1"/>
    </source>
</evidence>
<gene>
    <name evidence="2" type="ORF">OV079_03265</name>
</gene>
<sequence length="71" mass="7583">MTDGTDDSADVVARLQAAARARHEKIRAALAAGEPVPLARSRFRDDTGLRIVRDSGPRNEPPLLPGAHDKG</sequence>